<feature type="compositionally biased region" description="Basic and acidic residues" evidence="4">
    <location>
        <begin position="453"/>
        <end position="462"/>
    </location>
</feature>
<feature type="region of interest" description="Disordered" evidence="4">
    <location>
        <begin position="40"/>
        <end position="75"/>
    </location>
</feature>
<dbReference type="RefSeq" id="XP_016610918.1">
    <property type="nucleotide sequence ID" value="XM_016750266.1"/>
</dbReference>
<dbReference type="SUPFAM" id="SSF54928">
    <property type="entry name" value="RNA-binding domain, RBD"/>
    <property type="match status" value="1"/>
</dbReference>
<gene>
    <name evidence="6" type="ORF">SPPG_01960</name>
</gene>
<feature type="compositionally biased region" description="Basic and acidic residues" evidence="4">
    <location>
        <begin position="487"/>
        <end position="498"/>
    </location>
</feature>
<dbReference type="AlphaFoldDB" id="A0A0L0HPZ1"/>
<dbReference type="PANTHER" id="PTHR23236:SF119">
    <property type="entry name" value="NUCLEAR RNA-BINDING PROTEIN SART-3"/>
    <property type="match status" value="1"/>
</dbReference>
<evidence type="ECO:0000256" key="3">
    <source>
        <dbReference type="PROSITE-ProRule" id="PRU00176"/>
    </source>
</evidence>
<evidence type="ECO:0000313" key="6">
    <source>
        <dbReference type="EMBL" id="KND02879.1"/>
    </source>
</evidence>
<feature type="compositionally biased region" description="Basic and acidic residues" evidence="4">
    <location>
        <begin position="189"/>
        <end position="249"/>
    </location>
</feature>
<evidence type="ECO:0000256" key="1">
    <source>
        <dbReference type="ARBA" id="ARBA00022737"/>
    </source>
</evidence>
<evidence type="ECO:0000313" key="7">
    <source>
        <dbReference type="Proteomes" id="UP000053201"/>
    </source>
</evidence>
<dbReference type="InParanoid" id="A0A0L0HPZ1"/>
<proteinExistence type="predicted"/>
<feature type="compositionally biased region" description="Basic and acidic residues" evidence="4">
    <location>
        <begin position="156"/>
        <end position="181"/>
    </location>
</feature>
<reference evidence="6 7" key="1">
    <citation type="submission" date="2009-08" db="EMBL/GenBank/DDBJ databases">
        <title>The Genome Sequence of Spizellomyces punctatus strain DAOM BR117.</title>
        <authorList>
            <consortium name="The Broad Institute Genome Sequencing Platform"/>
            <person name="Russ C."/>
            <person name="Cuomo C."/>
            <person name="Shea T."/>
            <person name="Young S.K."/>
            <person name="Zeng Q."/>
            <person name="Koehrsen M."/>
            <person name="Haas B."/>
            <person name="Borodovsky M."/>
            <person name="Guigo R."/>
            <person name="Alvarado L."/>
            <person name="Berlin A."/>
            <person name="Bochicchio J."/>
            <person name="Borenstein D."/>
            <person name="Chapman S."/>
            <person name="Chen Z."/>
            <person name="Engels R."/>
            <person name="Freedman E."/>
            <person name="Gellesch M."/>
            <person name="Goldberg J."/>
            <person name="Griggs A."/>
            <person name="Gujja S."/>
            <person name="Heiman D."/>
            <person name="Hepburn T."/>
            <person name="Howarth C."/>
            <person name="Jen D."/>
            <person name="Larson L."/>
            <person name="Lewis B."/>
            <person name="Mehta T."/>
            <person name="Park D."/>
            <person name="Pearson M."/>
            <person name="Roberts A."/>
            <person name="Saif S."/>
            <person name="Shenoy N."/>
            <person name="Sisk P."/>
            <person name="Stolte C."/>
            <person name="Sykes S."/>
            <person name="Thomson T."/>
            <person name="Walk T."/>
            <person name="White J."/>
            <person name="Yandava C."/>
            <person name="Burger G."/>
            <person name="Gray M.W."/>
            <person name="Holland P.W.H."/>
            <person name="King N."/>
            <person name="Lang F.B.F."/>
            <person name="Roger A.J."/>
            <person name="Ruiz-Trillo I."/>
            <person name="Lander E."/>
            <person name="Nusbaum C."/>
        </authorList>
    </citation>
    <scope>NUCLEOTIDE SEQUENCE [LARGE SCALE GENOMIC DNA]</scope>
    <source>
        <strain evidence="6 7">DAOM BR117</strain>
    </source>
</reference>
<name>A0A0L0HPZ1_SPIPD</name>
<dbReference type="GeneID" id="27685587"/>
<dbReference type="OrthoDB" id="48651at2759"/>
<dbReference type="Proteomes" id="UP000053201">
    <property type="component" value="Unassembled WGS sequence"/>
</dbReference>
<accession>A0A0L0HPZ1</accession>
<dbReference type="OMA" id="WTTVPNK"/>
<dbReference type="VEuPathDB" id="FungiDB:SPPG_01960"/>
<keyword evidence="7" id="KW-1185">Reference proteome</keyword>
<dbReference type="PROSITE" id="PS50102">
    <property type="entry name" value="RRM"/>
    <property type="match status" value="1"/>
</dbReference>
<dbReference type="InterPro" id="IPR035979">
    <property type="entry name" value="RBD_domain_sf"/>
</dbReference>
<organism evidence="6 7">
    <name type="scientific">Spizellomyces punctatus (strain DAOM BR117)</name>
    <dbReference type="NCBI Taxonomy" id="645134"/>
    <lineage>
        <taxon>Eukaryota</taxon>
        <taxon>Fungi</taxon>
        <taxon>Fungi incertae sedis</taxon>
        <taxon>Chytridiomycota</taxon>
        <taxon>Chytridiomycota incertae sedis</taxon>
        <taxon>Chytridiomycetes</taxon>
        <taxon>Spizellomycetales</taxon>
        <taxon>Spizellomycetaceae</taxon>
        <taxon>Spizellomyces</taxon>
    </lineage>
</organism>
<evidence type="ECO:0000259" key="5">
    <source>
        <dbReference type="PROSITE" id="PS50102"/>
    </source>
</evidence>
<dbReference type="FunCoup" id="A0A0L0HPZ1">
    <property type="interactions" value="525"/>
</dbReference>
<dbReference type="Pfam" id="PF00076">
    <property type="entry name" value="RRM_1"/>
    <property type="match status" value="1"/>
</dbReference>
<feature type="domain" description="RRM" evidence="5">
    <location>
        <begin position="78"/>
        <end position="153"/>
    </location>
</feature>
<evidence type="ECO:0000256" key="2">
    <source>
        <dbReference type="ARBA" id="ARBA00022884"/>
    </source>
</evidence>
<dbReference type="STRING" id="645134.A0A0L0HPZ1"/>
<evidence type="ECO:0000256" key="4">
    <source>
        <dbReference type="SAM" id="MobiDB-lite"/>
    </source>
</evidence>
<keyword evidence="1" id="KW-0677">Repeat</keyword>
<feature type="compositionally biased region" description="Basic and acidic residues" evidence="4">
    <location>
        <begin position="305"/>
        <end position="445"/>
    </location>
</feature>
<feature type="region of interest" description="Disordered" evidence="4">
    <location>
        <begin position="149"/>
        <end position="507"/>
    </location>
</feature>
<dbReference type="PANTHER" id="PTHR23236">
    <property type="entry name" value="EUKARYOTIC TRANSLATION INITIATION FACTOR 4B/4H"/>
    <property type="match status" value="1"/>
</dbReference>
<sequence length="507" mass="56557">MAKKGGKKAEKMSLTDFLMNKDYGGSWADDVADLPSAPAAVAEPYGSDSRGYAAYDAATGRGERDSRPQAPLPDNPPYTCFLGNLAYDVSERDIATLFGDLKVKNIRIVMEPTGKPKGFGYAEFFDRESLAEALKFSGESVMRRSIRIDVAQPPADSRRGPSDQDRPDRSGELEGAWRRAEPLPPSAPLRRDSSRDSRGEERRGFGGGFRREDRFGGRDDGFRGNGRYGDDRRGRGFGGDRDRYDRSTSRSDAPMARKKLELVPRTRPITSPEPAENAKPSAQSPEGKVAAEPKKPKSNPFGAAKPRDEQEIMKQIEERRQQREAEKRAAEEAEKKKAEEERKKQEEEKKKQEEEQKERERKAKEEQEQQKREAAEKVDKAGVAKARKQDDAQRPRDNGRPERRPSEGVESRADAASSWRRDAPLKPAGRGEPRTGGRRDGERGRGGRGGFGARRDSRDDNKPSTGRGESRPQTAKAPKGPKPLPTQEKEQAHVESKNVFDLLGEDE</sequence>
<dbReference type="EMBL" id="KQ257452">
    <property type="protein sequence ID" value="KND02879.1"/>
    <property type="molecule type" value="Genomic_DNA"/>
</dbReference>
<dbReference type="InterPro" id="IPR012677">
    <property type="entry name" value="Nucleotide-bd_a/b_plait_sf"/>
</dbReference>
<dbReference type="Gene3D" id="3.30.70.330">
    <property type="match status" value="1"/>
</dbReference>
<dbReference type="GO" id="GO:0003723">
    <property type="term" value="F:RNA binding"/>
    <property type="evidence" value="ECO:0007669"/>
    <property type="project" value="UniProtKB-UniRule"/>
</dbReference>
<protein>
    <recommendedName>
        <fullName evidence="5">RRM domain-containing protein</fullName>
    </recommendedName>
</protein>
<dbReference type="eggNOG" id="KOG0118">
    <property type="taxonomic scope" value="Eukaryota"/>
</dbReference>
<dbReference type="SMART" id="SM00360">
    <property type="entry name" value="RRM"/>
    <property type="match status" value="1"/>
</dbReference>
<dbReference type="InterPro" id="IPR000504">
    <property type="entry name" value="RRM_dom"/>
</dbReference>
<keyword evidence="2 3" id="KW-0694">RNA-binding</keyword>